<dbReference type="EMBL" id="FR823391">
    <property type="protein sequence ID" value="CBZ54650.1"/>
    <property type="molecule type" value="Genomic_DNA"/>
</dbReference>
<proteinExistence type="predicted"/>
<dbReference type="OrthoDB" id="332709at2759"/>
<dbReference type="RefSeq" id="XP_003884680.1">
    <property type="nucleotide sequence ID" value="XM_003884631.1"/>
</dbReference>
<dbReference type="EMBL" id="LN714485">
    <property type="protein sequence ID" value="CEL69367.1"/>
    <property type="molecule type" value="Genomic_DNA"/>
</dbReference>
<dbReference type="eggNOG" id="ENOG502R0F9">
    <property type="taxonomic scope" value="Eukaryota"/>
</dbReference>
<reference evidence="2" key="1">
    <citation type="submission" date="2011-02" db="EMBL/GenBank/DDBJ databases">
        <authorList>
            <person name="Aslett M."/>
        </authorList>
    </citation>
    <scope>NUCLEOTIDE SEQUENCE</scope>
    <source>
        <strain evidence="2">Liverpool</strain>
    </source>
</reference>
<dbReference type="OMA" id="WPPVRRQ"/>
<dbReference type="GeneID" id="13446355"/>
<evidence type="ECO:0000313" key="3">
    <source>
        <dbReference type="EMBL" id="CEL69367.1"/>
    </source>
</evidence>
<name>F0VKP9_NEOCL</name>
<protein>
    <submittedName>
        <fullName evidence="2">Uncharacterized protein</fullName>
    </submittedName>
</protein>
<reference evidence="2" key="2">
    <citation type="submission" date="2011-03" db="EMBL/GenBank/DDBJ databases">
        <title>Comparative genomics and transcriptomics of Neospora caninum and Toxoplasma gondii.</title>
        <authorList>
            <person name="Reid A.J."/>
            <person name="Sohal A."/>
            <person name="Harris D."/>
            <person name="Quail M."/>
            <person name="Sanders M."/>
            <person name="Berriman M."/>
            <person name="Wastling J.M."/>
            <person name="Pain A."/>
        </authorList>
    </citation>
    <scope>NUCLEOTIDE SEQUENCE</scope>
    <source>
        <strain evidence="2">Liverpool</strain>
    </source>
</reference>
<evidence type="ECO:0000256" key="1">
    <source>
        <dbReference type="SAM" id="MobiDB-lite"/>
    </source>
</evidence>
<dbReference type="InParanoid" id="F0VKP9"/>
<evidence type="ECO:0000313" key="2">
    <source>
        <dbReference type="EMBL" id="CBZ54650.1"/>
    </source>
</evidence>
<feature type="compositionally biased region" description="Basic and acidic residues" evidence="1">
    <location>
        <begin position="99"/>
        <end position="108"/>
    </location>
</feature>
<feature type="compositionally biased region" description="Acidic residues" evidence="1">
    <location>
        <begin position="109"/>
        <end position="119"/>
    </location>
</feature>
<dbReference type="AlphaFoldDB" id="F0VKP9"/>
<gene>
    <name evidence="3" type="ORF">BN1204_050780</name>
    <name evidence="2" type="ORF">NCLIV_050780</name>
</gene>
<keyword evidence="4" id="KW-1185">Reference proteome</keyword>
<dbReference type="Proteomes" id="UP000007494">
    <property type="component" value="Chromosome X"/>
</dbReference>
<evidence type="ECO:0000313" key="4">
    <source>
        <dbReference type="Proteomes" id="UP000007494"/>
    </source>
</evidence>
<accession>F0VKP9</accession>
<sequence length="222" mass="24460">MAALPSSPRSLAWPRSLPLKLRPFLPKLAFFTGCVASVISQLGVAATTQRRDTGASSSELGFLPVPPPATLGDSPDDTPGHGGNKRGTDGNASYSGTRRSQETRHTDSQEEEYDDEQEEPVSIPVDKRVAARYRFPLREVDTRRSPSTKKGGNAMKDLLLDTFPGLVAVTILGLLYRRLSKAEEGPAPEEPLWLTYGPPPVYEPWRRVARRPRDDINVTQRP</sequence>
<reference evidence="3" key="4">
    <citation type="journal article" date="2015" name="PLoS ONE">
        <title>Comprehensive Evaluation of Toxoplasma gondii VEG and Neospora caninum LIV Genomes with Tachyzoite Stage Transcriptome and Proteome Defines Novel Transcript Features.</title>
        <authorList>
            <person name="Ramaprasad A."/>
            <person name="Mourier T."/>
            <person name="Naeem R."/>
            <person name="Malas T.B."/>
            <person name="Moussa E."/>
            <person name="Panigrahi A."/>
            <person name="Vermont S.J."/>
            <person name="Otto T.D."/>
            <person name="Wastling J."/>
            <person name="Pain A."/>
        </authorList>
    </citation>
    <scope>NUCLEOTIDE SEQUENCE</scope>
    <source>
        <strain evidence="3">Liverpool</strain>
    </source>
</reference>
<feature type="region of interest" description="Disordered" evidence="1">
    <location>
        <begin position="53"/>
        <end position="125"/>
    </location>
</feature>
<dbReference type="VEuPathDB" id="ToxoDB:NCLIV_050780"/>
<reference evidence="4" key="3">
    <citation type="journal article" date="2012" name="PLoS Pathog.">
        <title>Comparative genomics of the apicomplexan parasites Toxoplasma gondii and Neospora caninum: Coccidia differing in host range and transmission strategy.</title>
        <authorList>
            <person name="Reid A.J."/>
            <person name="Vermont S.J."/>
            <person name="Cotton J.A."/>
            <person name="Harris D."/>
            <person name="Hill-Cawthorne G.A."/>
            <person name="Konen-Waisman S."/>
            <person name="Latham S.M."/>
            <person name="Mourier T."/>
            <person name="Norton R."/>
            <person name="Quail M.A."/>
            <person name="Sanders M."/>
            <person name="Shanmugam D."/>
            <person name="Sohal A."/>
            <person name="Wasmuth J.D."/>
            <person name="Brunk B."/>
            <person name="Grigg M.E."/>
            <person name="Howard J.C."/>
            <person name="Parkinson J."/>
            <person name="Roos D.S."/>
            <person name="Trees A.J."/>
            <person name="Berriman M."/>
            <person name="Pain A."/>
            <person name="Wastling J.M."/>
        </authorList>
    </citation>
    <scope>NUCLEOTIDE SEQUENCE [LARGE SCALE GENOMIC DNA]</scope>
    <source>
        <strain evidence="4">Liverpool</strain>
    </source>
</reference>
<organism evidence="2 4">
    <name type="scientific">Neospora caninum (strain Liverpool)</name>
    <dbReference type="NCBI Taxonomy" id="572307"/>
    <lineage>
        <taxon>Eukaryota</taxon>
        <taxon>Sar</taxon>
        <taxon>Alveolata</taxon>
        <taxon>Apicomplexa</taxon>
        <taxon>Conoidasida</taxon>
        <taxon>Coccidia</taxon>
        <taxon>Eucoccidiorida</taxon>
        <taxon>Eimeriorina</taxon>
        <taxon>Sarcocystidae</taxon>
        <taxon>Neospora</taxon>
    </lineage>
</organism>